<keyword evidence="11 14" id="KW-0472">Membrane</keyword>
<evidence type="ECO:0000256" key="5">
    <source>
        <dbReference type="ARBA" id="ARBA00022660"/>
    </source>
</evidence>
<keyword evidence="5" id="KW-0679">Respiratory chain</keyword>
<dbReference type="GO" id="GO:0005743">
    <property type="term" value="C:mitochondrial inner membrane"/>
    <property type="evidence" value="ECO:0007669"/>
    <property type="project" value="UniProtKB-SubCell"/>
</dbReference>
<evidence type="ECO:0000256" key="9">
    <source>
        <dbReference type="ARBA" id="ARBA00022989"/>
    </source>
</evidence>
<keyword evidence="7" id="KW-0999">Mitochondrion inner membrane</keyword>
<evidence type="ECO:0000256" key="1">
    <source>
        <dbReference type="ARBA" id="ARBA00004434"/>
    </source>
</evidence>
<feature type="transmembrane region" description="Helical" evidence="14">
    <location>
        <begin position="70"/>
        <end position="88"/>
    </location>
</feature>
<name>A0A7R8V0U0_HERIL</name>
<reference evidence="15 16" key="1">
    <citation type="submission" date="2020-11" db="EMBL/GenBank/DDBJ databases">
        <authorList>
            <person name="Wallbank WR R."/>
            <person name="Pardo Diaz C."/>
            <person name="Kozak K."/>
            <person name="Martin S."/>
            <person name="Jiggins C."/>
            <person name="Moest M."/>
            <person name="Warren A I."/>
            <person name="Generalovic N T."/>
            <person name="Byers J.R.P. K."/>
            <person name="Montejo-Kovacevich G."/>
            <person name="Yen C E."/>
        </authorList>
    </citation>
    <scope>NUCLEOTIDE SEQUENCE [LARGE SCALE GENOMIC DNA]</scope>
</reference>
<evidence type="ECO:0000256" key="2">
    <source>
        <dbReference type="ARBA" id="ARBA00007260"/>
    </source>
</evidence>
<keyword evidence="4" id="KW-0813">Transport</keyword>
<dbReference type="OrthoDB" id="5818798at2759"/>
<comment type="similarity">
    <text evidence="2">Belongs to the complex I NDUFB4 subunit family.</text>
</comment>
<evidence type="ECO:0000256" key="4">
    <source>
        <dbReference type="ARBA" id="ARBA00022448"/>
    </source>
</evidence>
<evidence type="ECO:0000256" key="12">
    <source>
        <dbReference type="ARBA" id="ARBA00030212"/>
    </source>
</evidence>
<dbReference type="FunCoup" id="A0A7R8V0U0">
    <property type="interactions" value="247"/>
</dbReference>
<dbReference type="Proteomes" id="UP000594454">
    <property type="component" value="Chromosome 4"/>
</dbReference>
<keyword evidence="9 14" id="KW-1133">Transmembrane helix</keyword>
<dbReference type="AlphaFoldDB" id="A0A7R8V0U0"/>
<evidence type="ECO:0000256" key="8">
    <source>
        <dbReference type="ARBA" id="ARBA00022982"/>
    </source>
</evidence>
<gene>
    <name evidence="15" type="ORF">HERILL_LOCUS12085</name>
</gene>
<evidence type="ECO:0000256" key="11">
    <source>
        <dbReference type="ARBA" id="ARBA00023136"/>
    </source>
</evidence>
<sequence length="114" mass="13550">MSEISKKEKELLLKRQARAMELRAEFQKQVSNPFRHASGEGGAVFDPAIYRFQAMRVSNFEHFRPTLRTVRLGLFTIVVPMVLYGWMMKSERNNREKKYRTGQVAYKDRKFKFI</sequence>
<dbReference type="PANTHER" id="PTHR15469">
    <property type="entry name" value="NADH-UBIQUINONE OXIDOREDUCTASE B15 SUBUNIT"/>
    <property type="match status" value="1"/>
</dbReference>
<evidence type="ECO:0000256" key="13">
    <source>
        <dbReference type="ARBA" id="ARBA00030987"/>
    </source>
</evidence>
<keyword evidence="10" id="KW-0496">Mitochondrion</keyword>
<proteinExistence type="inferred from homology"/>
<dbReference type="EMBL" id="LR899012">
    <property type="protein sequence ID" value="CAD7089544.1"/>
    <property type="molecule type" value="Genomic_DNA"/>
</dbReference>
<dbReference type="PANTHER" id="PTHR15469:SF0">
    <property type="entry name" value="NADH DEHYDROGENASE [UBIQUINONE] 1 BETA SUBCOMPLEX SUBUNIT 4"/>
    <property type="match status" value="1"/>
</dbReference>
<protein>
    <recommendedName>
        <fullName evidence="3">NADH dehydrogenase [ubiquinone] 1 beta subcomplex subunit 4</fullName>
    </recommendedName>
    <alternativeName>
        <fullName evidence="12">Complex I-B15</fullName>
    </alternativeName>
    <alternativeName>
        <fullName evidence="13">NADH-ubiquinone oxidoreductase B15 subunit</fullName>
    </alternativeName>
</protein>
<comment type="subcellular location">
    <subcellularLocation>
        <location evidence="1">Mitochondrion inner membrane</location>
        <topology evidence="1">Single-pass membrane protein</topology>
    </subcellularLocation>
</comment>
<dbReference type="Pfam" id="PF07225">
    <property type="entry name" value="NDUF_B4"/>
    <property type="match status" value="1"/>
</dbReference>
<keyword evidence="6 14" id="KW-0812">Transmembrane</keyword>
<evidence type="ECO:0000313" key="16">
    <source>
        <dbReference type="Proteomes" id="UP000594454"/>
    </source>
</evidence>
<dbReference type="InterPro" id="IPR009866">
    <property type="entry name" value="NADH_UbQ_OxRdtase_NDUFB4_su"/>
</dbReference>
<dbReference type="InParanoid" id="A0A7R8V0U0"/>
<evidence type="ECO:0000256" key="3">
    <source>
        <dbReference type="ARBA" id="ARBA00018681"/>
    </source>
</evidence>
<keyword evidence="16" id="KW-1185">Reference proteome</keyword>
<evidence type="ECO:0000256" key="7">
    <source>
        <dbReference type="ARBA" id="ARBA00022792"/>
    </source>
</evidence>
<evidence type="ECO:0000256" key="14">
    <source>
        <dbReference type="SAM" id="Phobius"/>
    </source>
</evidence>
<evidence type="ECO:0000256" key="6">
    <source>
        <dbReference type="ARBA" id="ARBA00022692"/>
    </source>
</evidence>
<evidence type="ECO:0000256" key="10">
    <source>
        <dbReference type="ARBA" id="ARBA00023128"/>
    </source>
</evidence>
<dbReference type="OMA" id="NPYRHAT"/>
<keyword evidence="8" id="KW-0249">Electron transport</keyword>
<organism evidence="15 16">
    <name type="scientific">Hermetia illucens</name>
    <name type="common">Black soldier fly</name>
    <dbReference type="NCBI Taxonomy" id="343691"/>
    <lineage>
        <taxon>Eukaryota</taxon>
        <taxon>Metazoa</taxon>
        <taxon>Ecdysozoa</taxon>
        <taxon>Arthropoda</taxon>
        <taxon>Hexapoda</taxon>
        <taxon>Insecta</taxon>
        <taxon>Pterygota</taxon>
        <taxon>Neoptera</taxon>
        <taxon>Endopterygota</taxon>
        <taxon>Diptera</taxon>
        <taxon>Brachycera</taxon>
        <taxon>Stratiomyomorpha</taxon>
        <taxon>Stratiomyidae</taxon>
        <taxon>Hermetiinae</taxon>
        <taxon>Hermetia</taxon>
    </lineage>
</organism>
<accession>A0A7R8V0U0</accession>
<evidence type="ECO:0000313" key="15">
    <source>
        <dbReference type="EMBL" id="CAD7089544.1"/>
    </source>
</evidence>